<proteinExistence type="predicted"/>
<organism evidence="2 3">
    <name type="scientific">Apiospora arundinis</name>
    <dbReference type="NCBI Taxonomy" id="335852"/>
    <lineage>
        <taxon>Eukaryota</taxon>
        <taxon>Fungi</taxon>
        <taxon>Dikarya</taxon>
        <taxon>Ascomycota</taxon>
        <taxon>Pezizomycotina</taxon>
        <taxon>Sordariomycetes</taxon>
        <taxon>Xylariomycetidae</taxon>
        <taxon>Amphisphaeriales</taxon>
        <taxon>Apiosporaceae</taxon>
        <taxon>Apiospora</taxon>
    </lineage>
</organism>
<feature type="compositionally biased region" description="Low complexity" evidence="1">
    <location>
        <begin position="147"/>
        <end position="168"/>
    </location>
</feature>
<accession>A0ABR2JGL7</accession>
<feature type="region of interest" description="Disordered" evidence="1">
    <location>
        <begin position="321"/>
        <end position="347"/>
    </location>
</feature>
<gene>
    <name evidence="2" type="ORF">PGQ11_001925</name>
</gene>
<name>A0ABR2JGL7_9PEZI</name>
<evidence type="ECO:0000313" key="2">
    <source>
        <dbReference type="EMBL" id="KAK8876979.1"/>
    </source>
</evidence>
<keyword evidence="3" id="KW-1185">Reference proteome</keyword>
<protein>
    <submittedName>
        <fullName evidence="2">Uncharacterized protein</fullName>
    </submittedName>
</protein>
<dbReference type="Proteomes" id="UP001390339">
    <property type="component" value="Unassembled WGS sequence"/>
</dbReference>
<feature type="region of interest" description="Disordered" evidence="1">
    <location>
        <begin position="142"/>
        <end position="210"/>
    </location>
</feature>
<feature type="region of interest" description="Disordered" evidence="1">
    <location>
        <begin position="226"/>
        <end position="260"/>
    </location>
</feature>
<feature type="compositionally biased region" description="Acidic residues" evidence="1">
    <location>
        <begin position="334"/>
        <end position="346"/>
    </location>
</feature>
<evidence type="ECO:0000256" key="1">
    <source>
        <dbReference type="SAM" id="MobiDB-lite"/>
    </source>
</evidence>
<dbReference type="EMBL" id="JAPCWZ010000002">
    <property type="protein sequence ID" value="KAK8876979.1"/>
    <property type="molecule type" value="Genomic_DNA"/>
</dbReference>
<feature type="compositionally biased region" description="Basic and acidic residues" evidence="1">
    <location>
        <begin position="170"/>
        <end position="188"/>
    </location>
</feature>
<reference evidence="2 3" key="1">
    <citation type="journal article" date="2024" name="IMA Fungus">
        <title>Apiospora arundinis, a panoply of carbohydrate-active enzymes and secondary metabolites.</title>
        <authorList>
            <person name="Sorensen T."/>
            <person name="Petersen C."/>
            <person name="Muurmann A.T."/>
            <person name="Christiansen J.V."/>
            <person name="Brundto M.L."/>
            <person name="Overgaard C.K."/>
            <person name="Boysen A.T."/>
            <person name="Wollenberg R.D."/>
            <person name="Larsen T.O."/>
            <person name="Sorensen J.L."/>
            <person name="Nielsen K.L."/>
            <person name="Sondergaard T.E."/>
        </authorList>
    </citation>
    <scope>NUCLEOTIDE SEQUENCE [LARGE SCALE GENOMIC DNA]</scope>
    <source>
        <strain evidence="2 3">AAU 773</strain>
    </source>
</reference>
<sequence>MTMTMFDDAQYAHTNDILEEVLGPKLLSLQREATQLLDQSLWLADHIWELEGEYLSSRGSVSSPCNWGKSLTPITEYDGGDDVFEREATTAPSYDDPQEYDGGDDIYYQLTDMRAEAAELSKRSGEAWTLFCEGILARLSPPSYYDRNTQPRPQNRQQNRQQHEPQWQSEQERLYRMRQEDYQDMRKEDEEEEEEDCMSVTHTNEPAPHYYDDEDVKLAQLYGHYSASSQGDDDADDADYDSYDYGDAEGDEEYEEPDDHEFREAIRQEYLQLAEQHLSSQVHEQQQLIEAVIPPSHKFAQDDEEMARDDLEELPGVFANLMKGRRHGDHDDSGYDEEDDDNDDDNTLSYIDRLAIDEIYCADDFDSDSESFKSCFEEFDELEILD</sequence>
<evidence type="ECO:0000313" key="3">
    <source>
        <dbReference type="Proteomes" id="UP001390339"/>
    </source>
</evidence>
<feature type="compositionally biased region" description="Acidic residues" evidence="1">
    <location>
        <begin position="231"/>
        <end position="259"/>
    </location>
</feature>
<comment type="caution">
    <text evidence="2">The sequence shown here is derived from an EMBL/GenBank/DDBJ whole genome shotgun (WGS) entry which is preliminary data.</text>
</comment>